<evidence type="ECO:0000313" key="1">
    <source>
        <dbReference type="EMBL" id="OGL66776.1"/>
    </source>
</evidence>
<accession>A0A1F7TLB1</accession>
<comment type="caution">
    <text evidence="1">The sequence shown here is derived from an EMBL/GenBank/DDBJ whole genome shotgun (WGS) entry which is preliminary data.</text>
</comment>
<dbReference type="Proteomes" id="UP000177885">
    <property type="component" value="Unassembled WGS sequence"/>
</dbReference>
<organism evidence="1 2">
    <name type="scientific">Candidatus Uhrbacteria bacterium RIFCSPHIGHO2_01_FULL_63_20</name>
    <dbReference type="NCBI Taxonomy" id="1802385"/>
    <lineage>
        <taxon>Bacteria</taxon>
        <taxon>Candidatus Uhriibacteriota</taxon>
    </lineage>
</organism>
<dbReference type="InterPro" id="IPR025101">
    <property type="entry name" value="DUF4012"/>
</dbReference>
<dbReference type="EMBL" id="MGDT01000006">
    <property type="protein sequence ID" value="OGL66776.1"/>
    <property type="molecule type" value="Genomic_DNA"/>
</dbReference>
<reference evidence="1 2" key="1">
    <citation type="journal article" date="2016" name="Nat. Commun.">
        <title>Thousands of microbial genomes shed light on interconnected biogeochemical processes in an aquifer system.</title>
        <authorList>
            <person name="Anantharaman K."/>
            <person name="Brown C.T."/>
            <person name="Hug L.A."/>
            <person name="Sharon I."/>
            <person name="Castelle C.J."/>
            <person name="Probst A.J."/>
            <person name="Thomas B.C."/>
            <person name="Singh A."/>
            <person name="Wilkins M.J."/>
            <person name="Karaoz U."/>
            <person name="Brodie E.L."/>
            <person name="Williams K.H."/>
            <person name="Hubbard S.S."/>
            <person name="Banfield J.F."/>
        </authorList>
    </citation>
    <scope>NUCLEOTIDE SEQUENCE [LARGE SCALE GENOMIC DNA]</scope>
</reference>
<proteinExistence type="predicted"/>
<dbReference type="AlphaFoldDB" id="A0A1F7TLB1"/>
<gene>
    <name evidence="1" type="ORF">A2856_03355</name>
</gene>
<dbReference type="Pfam" id="PF13196">
    <property type="entry name" value="DUF4012"/>
    <property type="match status" value="1"/>
</dbReference>
<dbReference type="STRING" id="1802385.A2856_03355"/>
<evidence type="ECO:0008006" key="3">
    <source>
        <dbReference type="Google" id="ProtNLM"/>
    </source>
</evidence>
<protein>
    <recommendedName>
        <fullName evidence="3">DUF4012 domain-containing protein</fullName>
    </recommendedName>
</protein>
<name>A0A1F7TLB1_9BACT</name>
<evidence type="ECO:0000313" key="2">
    <source>
        <dbReference type="Proteomes" id="UP000177885"/>
    </source>
</evidence>
<sequence>MFGPLFAVIALALVGYAIWLAVAVGAILAAASDGRDALERSRESAEALDFEAALVDLRLADDTFDRAQRHLSALAPLKALPWVGTHAKAAAALVDSGRSVVAALEEAVEIGADLVRLSGLSAQDLADLAEGAGGRVSFEDLPSDTKRAMLRRLVSSADEIDRTVASIAIARDELSDLDRTALSSPVLAALAPVDAKLAGLEAMMRLLARAARVLPAFAGADGTKTALLQFLNDTELRPGGGFIGTYGVLEVKDADIASLSTHDVYELDGAAAHGVTEPPPPPLNRYLGADKWFFRDANWSPDFAVSAETSLRLFALEERASGRTPTAFDGVIGFTTGFAADLLRLTGPLEAGGQTFTPENVADRLEYQVEFGYAGQGIPPEQRKAILSELVEKMKSEVYALPSSRWSAFATVVERALVDKRLMLYSRDAKAQAVIASVGWGGAVKTPAWGDALMVVDANLASLKSDPSVHRSVRYAIAQNASGEYVGRTTIRYEHAGRFDWKTTRYRTYTRVYAPYGSKLLRVEGSLADDKIRNPSLAAGSPDVFTELGFTTFGAFTAVEPGQTRELAFEYLLAQSVVDAIRSGSYRLAVFKQAGAADNGLTLHLDFGKNLTDASVPEDLSRWGDDTYNLNTKLDQDLVFEVDL</sequence>